<evidence type="ECO:0000313" key="2">
    <source>
        <dbReference type="Proteomes" id="UP000267517"/>
    </source>
</evidence>
<name>A0A250KJJ4_9BACT</name>
<organism evidence="1 2">
    <name type="scientific">Prevotella melaninogenica</name>
    <dbReference type="NCBI Taxonomy" id="28132"/>
    <lineage>
        <taxon>Bacteria</taxon>
        <taxon>Pseudomonadati</taxon>
        <taxon>Bacteroidota</taxon>
        <taxon>Bacteroidia</taxon>
        <taxon>Bacteroidales</taxon>
        <taxon>Prevotellaceae</taxon>
        <taxon>Prevotella</taxon>
    </lineage>
</organism>
<dbReference type="AlphaFoldDB" id="A0A250KJJ4"/>
<dbReference type="RefSeq" id="WP_120174954.1">
    <property type="nucleotide sequence ID" value="NZ_AP018050.1"/>
</dbReference>
<protein>
    <submittedName>
        <fullName evidence="1">HNH endonuclease</fullName>
    </submittedName>
</protein>
<evidence type="ECO:0000313" key="1">
    <source>
        <dbReference type="EMBL" id="BBA29831.1"/>
    </source>
</evidence>
<accession>A0A250KJJ4</accession>
<dbReference type="OrthoDB" id="9816185at2"/>
<keyword evidence="1" id="KW-0540">Nuclease</keyword>
<keyword evidence="1" id="KW-0255">Endonuclease</keyword>
<dbReference type="GO" id="GO:0004519">
    <property type="term" value="F:endonuclease activity"/>
    <property type="evidence" value="ECO:0007669"/>
    <property type="project" value="UniProtKB-KW"/>
</dbReference>
<dbReference type="Proteomes" id="UP000267517">
    <property type="component" value="Chromosome II"/>
</dbReference>
<dbReference type="EMBL" id="AP018050">
    <property type="protein sequence ID" value="BBA29831.1"/>
    <property type="molecule type" value="Genomic_DNA"/>
</dbReference>
<sequence>MKKVKYYLDDPFDFHKEVVSSKHKGPQKSIVEALETNIKTSYNVYNEKFTNNQLVTLKPIALQPDEQEALKGLYRFRAKSFNDLFVRLTTTKSNKRDMLCPNCTLTDCSQLDHYIPKTEFPEFSANPRNLMQCCSICNQKKLDRWLNGKQPIFLNLYLDDLPQEQYLFVDISIENGVPIIKFYLNNRTNIDPTLFSRIESHYGELDLCNRFVERADSFISEILRDYIAAKEASITVENFIEMLKSRAKQEQKDFGFNYWKAILTLECCKSQEFFGFLNNQNATP</sequence>
<proteinExistence type="predicted"/>
<reference evidence="1 2" key="1">
    <citation type="submission" date="2017-05" db="EMBL/GenBank/DDBJ databases">
        <title>whole genome sequence of Prevotella melaninogenica GAI 07411.</title>
        <authorList>
            <person name="Kondo Y."/>
            <person name="Hoshino T."/>
        </authorList>
    </citation>
    <scope>NUCLEOTIDE SEQUENCE [LARGE SCALE GENOMIC DNA]</scope>
    <source>
        <strain evidence="1 2">GAI 07411</strain>
    </source>
</reference>
<keyword evidence="1" id="KW-0378">Hydrolase</keyword>
<dbReference type="Gene3D" id="1.10.30.50">
    <property type="match status" value="1"/>
</dbReference>
<gene>
    <name evidence="1" type="ORF">PMEL_200357</name>
</gene>